<dbReference type="InterPro" id="IPR036383">
    <property type="entry name" value="TSP1_rpt_sf"/>
</dbReference>
<evidence type="ECO:0000313" key="11">
    <source>
        <dbReference type="Proteomes" id="UP000838412"/>
    </source>
</evidence>
<keyword evidence="4 6" id="KW-1015">Disulfide bond</keyword>
<dbReference type="SMART" id="SM00179">
    <property type="entry name" value="EGF_CA"/>
    <property type="match status" value="8"/>
</dbReference>
<evidence type="ECO:0000256" key="5">
    <source>
        <dbReference type="ARBA" id="ARBA00023180"/>
    </source>
</evidence>
<dbReference type="InterPro" id="IPR016186">
    <property type="entry name" value="C-type_lectin-like/link_sf"/>
</dbReference>
<dbReference type="GO" id="GO:0005509">
    <property type="term" value="F:calcium ion binding"/>
    <property type="evidence" value="ECO:0007669"/>
    <property type="project" value="InterPro"/>
</dbReference>
<evidence type="ECO:0000256" key="2">
    <source>
        <dbReference type="ARBA" id="ARBA00022729"/>
    </source>
</evidence>
<dbReference type="SMART" id="SM01411">
    <property type="entry name" value="Ephrin_rec_like"/>
    <property type="match status" value="1"/>
</dbReference>
<dbReference type="Proteomes" id="UP000838412">
    <property type="component" value="Chromosome 1"/>
</dbReference>
<keyword evidence="11" id="KW-1185">Reference proteome</keyword>
<keyword evidence="5" id="KW-0325">Glycoprotein</keyword>
<dbReference type="InterPro" id="IPR000884">
    <property type="entry name" value="TSP1_rpt"/>
</dbReference>
<dbReference type="CDD" id="cd00054">
    <property type="entry name" value="EGF_CA"/>
    <property type="match status" value="8"/>
</dbReference>
<dbReference type="PROSITE" id="PS00010">
    <property type="entry name" value="ASX_HYDROXYL"/>
    <property type="match status" value="8"/>
</dbReference>
<evidence type="ECO:0000259" key="9">
    <source>
        <dbReference type="PROSITE" id="PS50041"/>
    </source>
</evidence>
<dbReference type="AlphaFoldDB" id="A0A8J9YP62"/>
<dbReference type="InterPro" id="IPR049883">
    <property type="entry name" value="NOTCH1_EGF-like"/>
</dbReference>
<keyword evidence="1 6" id="KW-0245">EGF-like domain</keyword>
<dbReference type="PANTHER" id="PTHR24039">
    <property type="entry name" value="FIBRILLIN-RELATED"/>
    <property type="match status" value="1"/>
</dbReference>
<feature type="domain" description="EGF-like" evidence="8">
    <location>
        <begin position="418"/>
        <end position="457"/>
    </location>
</feature>
<dbReference type="PROSITE" id="PS00022">
    <property type="entry name" value="EGF_1"/>
    <property type="match status" value="1"/>
</dbReference>
<feature type="domain" description="EGF-like" evidence="8">
    <location>
        <begin position="343"/>
        <end position="383"/>
    </location>
</feature>
<dbReference type="SUPFAM" id="SSF56436">
    <property type="entry name" value="C-type lectin-like"/>
    <property type="match status" value="1"/>
</dbReference>
<keyword evidence="2 7" id="KW-0732">Signal</keyword>
<dbReference type="OrthoDB" id="10045365at2759"/>
<dbReference type="InterPro" id="IPR001881">
    <property type="entry name" value="EGF-like_Ca-bd_dom"/>
</dbReference>
<feature type="disulfide bond" evidence="6">
    <location>
        <begin position="851"/>
        <end position="860"/>
    </location>
</feature>
<sequence length="1196" mass="128656">MKLPCVKFVLVTVVLVVLLTDDSDAWLWRSRRRRRSCSARNCRWGGWSSWSSCSRTCGSSGTQRRTRGVAVSASCGGSGCSGASSETRACNRYPPRNCNWGSWSSWSACSATCGNSGTRRRTRSISRAAYCGGSGCSGSTSQTQACNRSPPRNCQWQNWGPWSACTATCGNSGLRTRTRGKAVEAFCGGARCSGNSYDQEACNRFPQRNCQWGSWGSWGSCSATCGNSGTQTRTRSYAVTAYCGGALCSGSNSDTQACNRRPPRNCRWDDWGSWGTCTAPCGNTGTRERTRSIAEAAFCGGTGCSGGSSETGSCNRHCPHGAPAGSRCNCAGTGYTGTCCDNDIDECTSGTDHCHQHATCTNTAGSYRCECDSGYTGDGRTCTALCWASTTCPHGGICSSPDHCSRCDSGYESPDCGNIDECAADANCHVHASCSDTDGSFTCTCSDGYSGTGLHCERNAPSLVSCPGTTRITVNSPDGGILTWTDPEFRFQPSNELANHECSANKGDAAPIGTHNIQCWAEDFADENTCDFDVIIKAPVCVIPQRPLHGAVTCGVADGYQKFCSVSCENTYDFAVEPAEAYRCDWNATWHPAEDLPWPDCSRAIRPGRAHQWNELYYYAGSCAFNQEDIKRDFLRLYATLGDCSADIRCGVTDIEVSCGLSSPRIRRDTPTDKELTRERSGDIVVKRSTQQSTVKITFFTEAETLADEPTASDQSELVGALDNIYFELRARVAAKTFNLDIGGESIEAANYVGLLPTFDLDCQEGQIEKVETFGAVCINCPVGTHVEDNTCVRCPPGWYQDEEAQTECKACPHEGSSIEGCGEEPDHCHFNPCLNGGTCQDLVGGYNCTCPDSFTGTDCEQDVDECDQGIDTCPDDATCANTPGGYNCTCGQGYTGDGHSCNDEDECSLQIDNCDVHATCTNTPGTYTCACIQGYTGDGHTCIDKDECSLQMDNCSGHATCTNTPGTYTCACIQGYTGDGHTCTDKDECALGEDTCDVHATCTNTPGTYTCGCDEGYTGNGFTCIDKNECTQGQHNCDEHATCTNTPGSYSCVCKQGYTGDGHTCTVTCPTGFELWNGDCYYYSSQRKNFRGAESDCDARGARLVVVPNSATHQYLVTKAKANGNSGNIWIGLSDIIREGSFIWSNGVPLGSFHPWIGRNNGRADCVQMKRSRSGYRWRVRVCRAKFNYFCQKAG</sequence>
<dbReference type="FunFam" id="2.10.25.10:FF:000038">
    <property type="entry name" value="Fibrillin 2"/>
    <property type="match status" value="7"/>
</dbReference>
<dbReference type="SUPFAM" id="SSF82895">
    <property type="entry name" value="TSP-1 type 1 repeat"/>
    <property type="match status" value="5"/>
</dbReference>
<dbReference type="SMART" id="SM00209">
    <property type="entry name" value="TSP1"/>
    <property type="match status" value="5"/>
</dbReference>
<dbReference type="PROSITE" id="PS50041">
    <property type="entry name" value="C_TYPE_LECTIN_2"/>
    <property type="match status" value="1"/>
</dbReference>
<name>A0A8J9YP62_BRALA</name>
<organism evidence="10 11">
    <name type="scientific">Branchiostoma lanceolatum</name>
    <name type="common">Common lancelet</name>
    <name type="synonym">Amphioxus lanceolatum</name>
    <dbReference type="NCBI Taxonomy" id="7740"/>
    <lineage>
        <taxon>Eukaryota</taxon>
        <taxon>Metazoa</taxon>
        <taxon>Chordata</taxon>
        <taxon>Cephalochordata</taxon>
        <taxon>Leptocardii</taxon>
        <taxon>Amphioxiformes</taxon>
        <taxon>Branchiostomatidae</taxon>
        <taxon>Branchiostoma</taxon>
    </lineage>
</organism>
<dbReference type="PANTHER" id="PTHR24039:SF58">
    <property type="entry name" value="EGF-LIKE DOMAIN-CONTAINING PROTEIN"/>
    <property type="match status" value="1"/>
</dbReference>
<feature type="domain" description="EGF-like" evidence="8">
    <location>
        <begin position="863"/>
        <end position="903"/>
    </location>
</feature>
<dbReference type="Gene3D" id="2.20.100.10">
    <property type="entry name" value="Thrombospondin type-1 (TSP1) repeat"/>
    <property type="match status" value="5"/>
</dbReference>
<dbReference type="Pfam" id="PF00090">
    <property type="entry name" value="TSP_1"/>
    <property type="match status" value="5"/>
</dbReference>
<dbReference type="InterPro" id="IPR024731">
    <property type="entry name" value="NELL2-like_EGF"/>
</dbReference>
<evidence type="ECO:0000256" key="3">
    <source>
        <dbReference type="ARBA" id="ARBA00022737"/>
    </source>
</evidence>
<feature type="domain" description="EGF-like" evidence="8">
    <location>
        <begin position="1027"/>
        <end position="1067"/>
    </location>
</feature>
<dbReference type="InterPro" id="IPR000742">
    <property type="entry name" value="EGF"/>
</dbReference>
<dbReference type="SMART" id="SM00181">
    <property type="entry name" value="EGF"/>
    <property type="match status" value="10"/>
</dbReference>
<dbReference type="SUPFAM" id="SSF57196">
    <property type="entry name" value="EGF/Laminin"/>
    <property type="match status" value="4"/>
</dbReference>
<keyword evidence="3" id="KW-0677">Repeat</keyword>
<dbReference type="InterPro" id="IPR016187">
    <property type="entry name" value="CTDL_fold"/>
</dbReference>
<feature type="domain" description="EGF-like" evidence="8">
    <location>
        <begin position="904"/>
        <end position="944"/>
    </location>
</feature>
<dbReference type="PROSITE" id="PS50092">
    <property type="entry name" value="TSP1"/>
    <property type="match status" value="5"/>
</dbReference>
<dbReference type="Pfam" id="PF00008">
    <property type="entry name" value="EGF"/>
    <property type="match status" value="1"/>
</dbReference>
<evidence type="ECO:0000313" key="10">
    <source>
        <dbReference type="EMBL" id="CAH1225406.1"/>
    </source>
</evidence>
<feature type="domain" description="EGF-like" evidence="8">
    <location>
        <begin position="986"/>
        <end position="1026"/>
    </location>
</feature>
<dbReference type="FunFam" id="2.10.25.10:FF:000109">
    <property type="entry name" value="Notch homolog 4, [Drosophila]"/>
    <property type="match status" value="1"/>
</dbReference>
<dbReference type="Pfam" id="PF12947">
    <property type="entry name" value="EGF_3"/>
    <property type="match status" value="6"/>
</dbReference>
<dbReference type="SUPFAM" id="SSF57184">
    <property type="entry name" value="Growth factor receptor domain"/>
    <property type="match status" value="2"/>
</dbReference>
<gene>
    <name evidence="10" type="primary">FBN2</name>
    <name evidence="10" type="ORF">BLAG_LOCUS149</name>
</gene>
<dbReference type="InterPro" id="IPR000152">
    <property type="entry name" value="EGF-type_Asp/Asn_hydroxyl_site"/>
</dbReference>
<dbReference type="Gene3D" id="2.10.25.10">
    <property type="entry name" value="Laminin"/>
    <property type="match status" value="8"/>
</dbReference>
<accession>A0A8J9YP62</accession>
<dbReference type="EMBL" id="OV696686">
    <property type="protein sequence ID" value="CAH1225406.1"/>
    <property type="molecule type" value="Genomic_DNA"/>
</dbReference>
<dbReference type="PROSITE" id="PS50026">
    <property type="entry name" value="EGF_3"/>
    <property type="match status" value="8"/>
</dbReference>
<dbReference type="SMART" id="SM00034">
    <property type="entry name" value="CLECT"/>
    <property type="match status" value="1"/>
</dbReference>
<feature type="domain" description="C-type lectin" evidence="9">
    <location>
        <begin position="1077"/>
        <end position="1193"/>
    </location>
</feature>
<evidence type="ECO:0000256" key="1">
    <source>
        <dbReference type="ARBA" id="ARBA00022536"/>
    </source>
</evidence>
<dbReference type="InterPro" id="IPR001304">
    <property type="entry name" value="C-type_lectin-like"/>
</dbReference>
<evidence type="ECO:0000256" key="4">
    <source>
        <dbReference type="ARBA" id="ARBA00023157"/>
    </source>
</evidence>
<dbReference type="PROSITE" id="PS01187">
    <property type="entry name" value="EGF_CA"/>
    <property type="match status" value="4"/>
</dbReference>
<dbReference type="InterPro" id="IPR009030">
    <property type="entry name" value="Growth_fac_rcpt_cys_sf"/>
</dbReference>
<dbReference type="Gene3D" id="3.10.100.10">
    <property type="entry name" value="Mannose-Binding Protein A, subunit A"/>
    <property type="match status" value="1"/>
</dbReference>
<dbReference type="PROSITE" id="PS01186">
    <property type="entry name" value="EGF_2"/>
    <property type="match status" value="7"/>
</dbReference>
<protein>
    <submittedName>
        <fullName evidence="10">FBN2 protein</fullName>
    </submittedName>
</protein>
<dbReference type="CDD" id="cd00037">
    <property type="entry name" value="CLECT"/>
    <property type="match status" value="1"/>
</dbReference>
<comment type="caution">
    <text evidence="6">Lacks conserved residue(s) required for the propagation of feature annotation.</text>
</comment>
<proteinExistence type="predicted"/>
<evidence type="ECO:0000256" key="7">
    <source>
        <dbReference type="SAM" id="SignalP"/>
    </source>
</evidence>
<feature type="domain" description="EGF-like" evidence="8">
    <location>
        <begin position="945"/>
        <end position="985"/>
    </location>
</feature>
<feature type="chain" id="PRO_5035465346" evidence="7">
    <location>
        <begin position="26"/>
        <end position="1196"/>
    </location>
</feature>
<dbReference type="Pfam" id="PF07645">
    <property type="entry name" value="EGF_CA"/>
    <property type="match status" value="1"/>
</dbReference>
<reference evidence="10" key="1">
    <citation type="submission" date="2022-01" db="EMBL/GenBank/DDBJ databases">
        <authorList>
            <person name="Braso-Vives M."/>
        </authorList>
    </citation>
    <scope>NUCLEOTIDE SEQUENCE</scope>
</reference>
<evidence type="ECO:0000259" key="8">
    <source>
        <dbReference type="PROSITE" id="PS50026"/>
    </source>
</evidence>
<evidence type="ECO:0000256" key="6">
    <source>
        <dbReference type="PROSITE-ProRule" id="PRU00076"/>
    </source>
</evidence>
<feature type="signal peptide" evidence="7">
    <location>
        <begin position="1"/>
        <end position="25"/>
    </location>
</feature>
<feature type="domain" description="EGF-like" evidence="8">
    <location>
        <begin position="825"/>
        <end position="861"/>
    </location>
</feature>
<dbReference type="InterPro" id="IPR018097">
    <property type="entry name" value="EGF_Ca-bd_CS"/>
</dbReference>